<dbReference type="HOGENOM" id="CLU_3105593_0_0_6"/>
<proteinExistence type="predicted"/>
<accession>A0A0H2VEK2</accession>
<dbReference type="AlphaFoldDB" id="A0A0H2VEK2"/>
<dbReference type="EMBL" id="AE014075">
    <property type="protein sequence ID" value="AAN82798.1"/>
    <property type="molecule type" value="Genomic_DNA"/>
</dbReference>
<reference evidence="1 2" key="1">
    <citation type="journal article" date="2002" name="Proc. Natl. Acad. Sci. U.S.A.">
        <title>Extensive mosaic structure revealed by the complete genome sequence of uropathogenic Escherichia coli.</title>
        <authorList>
            <person name="Welch R.A."/>
            <person name="Burland V."/>
            <person name="Plunkett G.III."/>
            <person name="Redford P."/>
            <person name="Roesch P."/>
            <person name="Rasko D."/>
            <person name="Buckles E.L."/>
            <person name="Liou S.R."/>
            <person name="Boutin A."/>
            <person name="Hackett J."/>
            <person name="Stroud D."/>
            <person name="Mayhew G.F."/>
            <person name="Rose D.J."/>
            <person name="Zhou S."/>
            <person name="Schwartz D.C."/>
            <person name="Perna N.T."/>
            <person name="Mobley H.L."/>
            <person name="Donnenberg M.S."/>
            <person name="Blattner F.R."/>
        </authorList>
    </citation>
    <scope>NUCLEOTIDE SEQUENCE [LARGE SCALE GENOMIC DNA]</scope>
    <source>
        <strain evidence="2">CFT073 / ATCC 700928 / UPEC</strain>
    </source>
</reference>
<protein>
    <submittedName>
        <fullName evidence="1">Uncharacterized protein</fullName>
    </submittedName>
</protein>
<gene>
    <name evidence="1" type="ordered locus">c4362</name>
</gene>
<dbReference type="Proteomes" id="UP000001410">
    <property type="component" value="Chromosome"/>
</dbReference>
<organism evidence="1 2">
    <name type="scientific">Escherichia coli O6:H1 (strain CFT073 / ATCC 700928 / UPEC)</name>
    <dbReference type="NCBI Taxonomy" id="199310"/>
    <lineage>
        <taxon>Bacteria</taxon>
        <taxon>Pseudomonadati</taxon>
        <taxon>Pseudomonadota</taxon>
        <taxon>Gammaproteobacteria</taxon>
        <taxon>Enterobacterales</taxon>
        <taxon>Enterobacteriaceae</taxon>
        <taxon>Escherichia</taxon>
    </lineage>
</organism>
<keyword evidence="2" id="KW-1185">Reference proteome</keyword>
<sequence>MKTSIQPTGIYTNGENPQTKIKKTSNSYLQQRNLCYSNMTRTISLIFSNNW</sequence>
<dbReference type="KEGG" id="ecc:c4362"/>
<evidence type="ECO:0000313" key="1">
    <source>
        <dbReference type="EMBL" id="AAN82798.1"/>
    </source>
</evidence>
<name>A0A0H2VEK2_ECOL6</name>
<evidence type="ECO:0000313" key="2">
    <source>
        <dbReference type="Proteomes" id="UP000001410"/>
    </source>
</evidence>